<dbReference type="FunFam" id="1.10.10.10:FF:000001">
    <property type="entry name" value="LysR family transcriptional regulator"/>
    <property type="match status" value="1"/>
</dbReference>
<dbReference type="InterPro" id="IPR058163">
    <property type="entry name" value="LysR-type_TF_proteobact-type"/>
</dbReference>
<dbReference type="Pfam" id="PF03466">
    <property type="entry name" value="LysR_substrate"/>
    <property type="match status" value="1"/>
</dbReference>
<evidence type="ECO:0000256" key="3">
    <source>
        <dbReference type="ARBA" id="ARBA00023125"/>
    </source>
</evidence>
<feature type="domain" description="HTH lysR-type" evidence="5">
    <location>
        <begin position="13"/>
        <end position="63"/>
    </location>
</feature>
<dbReference type="AlphaFoldDB" id="B8IMI0"/>
<dbReference type="Proteomes" id="UP000008207">
    <property type="component" value="Chromosome"/>
</dbReference>
<dbReference type="SUPFAM" id="SSF53850">
    <property type="entry name" value="Periplasmic binding protein-like II"/>
    <property type="match status" value="1"/>
</dbReference>
<sequence length="310" mass="33762">MMHHGDLLVDLPAFVAAVEAGSFASAAAKLNLSRSAVGKAVTRLEGRLGTRLFHRTTRSLALTEDGQAFFESCRRALGDLQAARAMLESGRRDVAGRLRVSVPVLFGRRCIAPVLVQLVEAHPRLELDLNFNDRLVDVVEDGFDLVVRNGPLRDWPGLMARRIARQHMRVCASPAYLAAHGIPHALTDLARHRAVLYGRPGRVRSWLFPQPGAAPAEVTPPSRMRFDDLGAILDAAVDGLGLAWLPCWLIGADVRAGRLATVLDHLPSHVFDSHALWPQTSHLPVRVRLAIDALAASLPQATTLPSDCRV</sequence>
<organism evidence="6 7">
    <name type="scientific">Methylobacterium nodulans (strain LMG 21967 / CNCM I-2342 / ORS 2060)</name>
    <dbReference type="NCBI Taxonomy" id="460265"/>
    <lineage>
        <taxon>Bacteria</taxon>
        <taxon>Pseudomonadati</taxon>
        <taxon>Pseudomonadota</taxon>
        <taxon>Alphaproteobacteria</taxon>
        <taxon>Hyphomicrobiales</taxon>
        <taxon>Methylobacteriaceae</taxon>
        <taxon>Methylobacterium</taxon>
    </lineage>
</organism>
<evidence type="ECO:0000256" key="1">
    <source>
        <dbReference type="ARBA" id="ARBA00009437"/>
    </source>
</evidence>
<dbReference type="eggNOG" id="COG0583">
    <property type="taxonomic scope" value="Bacteria"/>
</dbReference>
<dbReference type="InterPro" id="IPR000847">
    <property type="entry name" value="LysR_HTH_N"/>
</dbReference>
<dbReference type="GO" id="GO:0003700">
    <property type="term" value="F:DNA-binding transcription factor activity"/>
    <property type="evidence" value="ECO:0007669"/>
    <property type="project" value="InterPro"/>
</dbReference>
<evidence type="ECO:0000259" key="5">
    <source>
        <dbReference type="PROSITE" id="PS50931"/>
    </source>
</evidence>
<dbReference type="PANTHER" id="PTHR30537">
    <property type="entry name" value="HTH-TYPE TRANSCRIPTIONAL REGULATOR"/>
    <property type="match status" value="1"/>
</dbReference>
<dbReference type="SUPFAM" id="SSF46785">
    <property type="entry name" value="Winged helix' DNA-binding domain"/>
    <property type="match status" value="1"/>
</dbReference>
<evidence type="ECO:0000256" key="4">
    <source>
        <dbReference type="ARBA" id="ARBA00023163"/>
    </source>
</evidence>
<protein>
    <submittedName>
        <fullName evidence="6">Transcriptional regulator, LysR family</fullName>
    </submittedName>
</protein>
<keyword evidence="2" id="KW-0805">Transcription regulation</keyword>
<dbReference type="PANTHER" id="PTHR30537:SF5">
    <property type="entry name" value="HTH-TYPE TRANSCRIPTIONAL ACTIVATOR TTDR-RELATED"/>
    <property type="match status" value="1"/>
</dbReference>
<evidence type="ECO:0000313" key="6">
    <source>
        <dbReference type="EMBL" id="ACL58366.1"/>
    </source>
</evidence>
<dbReference type="Gene3D" id="3.40.190.290">
    <property type="match status" value="1"/>
</dbReference>
<dbReference type="InterPro" id="IPR005119">
    <property type="entry name" value="LysR_subst-bd"/>
</dbReference>
<dbReference type="EMBL" id="CP001349">
    <property type="protein sequence ID" value="ACL58366.1"/>
    <property type="molecule type" value="Genomic_DNA"/>
</dbReference>
<keyword evidence="4" id="KW-0804">Transcription</keyword>
<evidence type="ECO:0000256" key="2">
    <source>
        <dbReference type="ARBA" id="ARBA00023015"/>
    </source>
</evidence>
<keyword evidence="7" id="KW-1185">Reference proteome</keyword>
<dbReference type="STRING" id="460265.Mnod_3454"/>
<dbReference type="HOGENOM" id="CLU_039613_16_0_5"/>
<name>B8IMI0_METNO</name>
<keyword evidence="3" id="KW-0238">DNA-binding</keyword>
<dbReference type="InterPro" id="IPR036390">
    <property type="entry name" value="WH_DNA-bd_sf"/>
</dbReference>
<dbReference type="InterPro" id="IPR036388">
    <property type="entry name" value="WH-like_DNA-bd_sf"/>
</dbReference>
<dbReference type="PROSITE" id="PS50931">
    <property type="entry name" value="HTH_LYSR"/>
    <property type="match status" value="1"/>
</dbReference>
<dbReference type="Pfam" id="PF00126">
    <property type="entry name" value="HTH_1"/>
    <property type="match status" value="1"/>
</dbReference>
<comment type="similarity">
    <text evidence="1">Belongs to the LysR transcriptional regulatory family.</text>
</comment>
<accession>B8IMI0</accession>
<dbReference type="Gene3D" id="1.10.10.10">
    <property type="entry name" value="Winged helix-like DNA-binding domain superfamily/Winged helix DNA-binding domain"/>
    <property type="match status" value="1"/>
</dbReference>
<gene>
    <name evidence="6" type="ordered locus">Mnod_3454</name>
</gene>
<proteinExistence type="inferred from homology"/>
<dbReference type="RefSeq" id="WP_015930028.1">
    <property type="nucleotide sequence ID" value="NC_011894.1"/>
</dbReference>
<dbReference type="KEGG" id="mno:Mnod_3454"/>
<dbReference type="GO" id="GO:0003677">
    <property type="term" value="F:DNA binding"/>
    <property type="evidence" value="ECO:0007669"/>
    <property type="project" value="UniProtKB-KW"/>
</dbReference>
<reference evidence="6 7" key="1">
    <citation type="submission" date="2009-01" db="EMBL/GenBank/DDBJ databases">
        <title>Complete sequence of chromosome of Methylobacterium nodulans ORS 2060.</title>
        <authorList>
            <consortium name="US DOE Joint Genome Institute"/>
            <person name="Lucas S."/>
            <person name="Copeland A."/>
            <person name="Lapidus A."/>
            <person name="Glavina del Rio T."/>
            <person name="Dalin E."/>
            <person name="Tice H."/>
            <person name="Bruce D."/>
            <person name="Goodwin L."/>
            <person name="Pitluck S."/>
            <person name="Sims D."/>
            <person name="Brettin T."/>
            <person name="Detter J.C."/>
            <person name="Han C."/>
            <person name="Larimer F."/>
            <person name="Land M."/>
            <person name="Hauser L."/>
            <person name="Kyrpides N."/>
            <person name="Ivanova N."/>
            <person name="Marx C.J."/>
            <person name="Richardson P."/>
        </authorList>
    </citation>
    <scope>NUCLEOTIDE SEQUENCE [LARGE SCALE GENOMIC DNA]</scope>
    <source>
        <strain evidence="7">LMG 21967 / CNCM I-2342 / ORS 2060</strain>
    </source>
</reference>
<evidence type="ECO:0000313" key="7">
    <source>
        <dbReference type="Proteomes" id="UP000008207"/>
    </source>
</evidence>
<dbReference type="PRINTS" id="PR00039">
    <property type="entry name" value="HTHLYSR"/>
</dbReference>
<dbReference type="CDD" id="cd08475">
    <property type="entry name" value="PBP2_CrgA_like_6"/>
    <property type="match status" value="1"/>
</dbReference>